<sequence length="636" mass="71068">MLIILTLQESFVSQSLNCTNGYVSNNKCICPQNYLYDFISESCVQFELQKVSEQILFLQHKMDFQQQLLTKIVDKLGLQSEIDADIEKSKEQVSEGLEDLKEAFQQAEEQIPVEDDAANDDVSCDSIISAHGMDIQFCSRVQNVFNLKLISEASFTHFNARIFVKTVKVANVIIDSAVNTNASFSVFGLSMNNNLTLLNNKFNLRLNFQAVQAALLCEQCSLLAQISQFIFQGSATNISGLVLHGLDFVELHSCFVQQRLFGENIGAFVLVISNYLRFFNLYDTNTTCMMRSFLNANGYIGYIASICSVENQTVVLSGASFCVQGDVQNVGHGHLSNYLNGEWEQFTCTQMCEHVDQIFFLGLCVNDSSEQVTEQTQVSSTSTEQSCSNQLAGQFTVTYCNKLTNAYHLTVKQNISASYLFMYVQKSARVIINSTIKSANFSVFGFSLTLLRLQGVQFNVSVQPTVLNASLICNQCNLRVDESELVFQAQGTNVNLVYKPLLTIVFNNVFIQERLFGENLGGVIGYISDIITFQMLSVNISLLLRPFYNENGVIGYLASASAVEQYVKLSQVSLCMAGSFNNVGQGVLHNIIAEEYEQVSCADMCNKNKQYFVLGFCQDQDDPEFVIQEVIRPKIE</sequence>
<evidence type="ECO:0000313" key="2">
    <source>
        <dbReference type="EMBL" id="CAI9968866.1"/>
    </source>
</evidence>
<evidence type="ECO:0000313" key="3">
    <source>
        <dbReference type="EMBL" id="CAL6053132.1"/>
    </source>
</evidence>
<protein>
    <submittedName>
        <fullName evidence="3">Hypothetical_protein</fullName>
    </submittedName>
</protein>
<comment type="caution">
    <text evidence="2">The sequence shown here is derived from an EMBL/GenBank/DDBJ whole genome shotgun (WGS) entry which is preliminary data.</text>
</comment>
<proteinExistence type="predicted"/>
<reference evidence="3 4" key="2">
    <citation type="submission" date="2024-07" db="EMBL/GenBank/DDBJ databases">
        <authorList>
            <person name="Akdeniz Z."/>
        </authorList>
    </citation>
    <scope>NUCLEOTIDE SEQUENCE [LARGE SCALE GENOMIC DNA]</scope>
</reference>
<accession>A0AA86QZB8</accession>
<organism evidence="2">
    <name type="scientific">Hexamita inflata</name>
    <dbReference type="NCBI Taxonomy" id="28002"/>
    <lineage>
        <taxon>Eukaryota</taxon>
        <taxon>Metamonada</taxon>
        <taxon>Diplomonadida</taxon>
        <taxon>Hexamitidae</taxon>
        <taxon>Hexamitinae</taxon>
        <taxon>Hexamita</taxon>
    </lineage>
</organism>
<reference evidence="2" key="1">
    <citation type="submission" date="2023-06" db="EMBL/GenBank/DDBJ databases">
        <authorList>
            <person name="Kurt Z."/>
        </authorList>
    </citation>
    <scope>NUCLEOTIDE SEQUENCE</scope>
</reference>
<keyword evidence="4" id="KW-1185">Reference proteome</keyword>
<dbReference type="EMBL" id="CAXDID020000195">
    <property type="protein sequence ID" value="CAL6053132.1"/>
    <property type="molecule type" value="Genomic_DNA"/>
</dbReference>
<evidence type="ECO:0000256" key="1">
    <source>
        <dbReference type="SAM" id="Coils"/>
    </source>
</evidence>
<dbReference type="EMBL" id="CATOUU010001050">
    <property type="protein sequence ID" value="CAI9968866.1"/>
    <property type="molecule type" value="Genomic_DNA"/>
</dbReference>
<gene>
    <name evidence="3" type="ORF">HINF_LOCUS45187</name>
    <name evidence="2" type="ORF">HINF_LOCUS56511</name>
</gene>
<dbReference type="Proteomes" id="UP001642409">
    <property type="component" value="Unassembled WGS sequence"/>
</dbReference>
<keyword evidence="1" id="KW-0175">Coiled coil</keyword>
<name>A0AA86QZB8_9EUKA</name>
<feature type="coiled-coil region" evidence="1">
    <location>
        <begin position="90"/>
        <end position="117"/>
    </location>
</feature>
<evidence type="ECO:0000313" key="4">
    <source>
        <dbReference type="Proteomes" id="UP001642409"/>
    </source>
</evidence>
<dbReference type="AlphaFoldDB" id="A0AA86QZB8"/>